<gene>
    <name evidence="2" type="ORF">PVC01_070042000</name>
</gene>
<dbReference type="EMBL" id="LT615262">
    <property type="protein sequence ID" value="SCO72142.1"/>
    <property type="molecule type" value="Genomic_DNA"/>
</dbReference>
<proteinExistence type="predicted"/>
<sequence>MNEDSFDPYFKKILEEDDILHKIPLYSFYSILDKKYSENDSYEICKEQIKSYDGAKKRDILSFCRHLESIFLDWDSAWSSFFQSGNTKSCDSLNYWFHNKIKDSQFSTNDIEFLHKSWEKIIKEKSIRSKCNVKRHINSSTEELKNNKKLYDFLLYYKRIKEALQASKPSKKDKYCSYLWAIFSLYVKMNHDNTLKSGVYSEEIEKFKNIFINGDNELVLLKQECPGRCLDLLLNSQNTNVCSLEENNYIKYLPENVWLEDTTKKISKLFLQETTRENEPLKSRFVKAVFDNDEFKYRSTLNKFYTHLDLSVYTCDHPENTSSESNKNNTQKHTCKVKRINEIAPYIGPICNFYGINYNKCSEYLLYWLYGVIEESNFTNFQIHDVLNEMKILKENNKCFKGGKKKCIENFKIVFNTHVLRNKKLLHDFTEHYDNIKNILNDAKHTNKEIYCEYVKHYFELYKKMKKESPLDLTEHYREEIKNFEGKFNKDSLSFLEGKCSKNGIKSLFEAANVTRGPLKQMSKEFIEPTIEPLENEGEIKENILKGLPSNSIYEEFNKTDNEKKYISNNKDKLEENRCSYLIYWAGDQLRSIFSDSSKYNNFRADLNEINKILLSTNNNAEAGKSCYFYLDGNFSQWDEEKYLHDYFKNHGNIKDKYYSGKTAKNLYCDYLDYVKKLYEKYIWNCCRYFYRGKPWNLCPRYFECDKVYNPFELLSKFKCGSEIKDKNELAGESVQRIYEALTIDRDIIIQSQVKTHNKFLFDPFNKFVTASFTILGTLSVLFVLYKFTPTGIWFNKKVLKKRNHNYLAAEELRLQLADNPSVPRRSNANRKRIALAYQSA</sequence>
<reference evidence="2 3" key="1">
    <citation type="submission" date="2016-07" db="EMBL/GenBank/DDBJ databases">
        <authorList>
            <consortium name="Pathogen Informatics"/>
        </authorList>
    </citation>
    <scope>NUCLEOTIDE SEQUENCE [LARGE SCALE GENOMIC DNA]</scope>
</reference>
<protein>
    <submittedName>
        <fullName evidence="2">Vir protein, putative</fullName>
    </submittedName>
</protein>
<dbReference type="AlphaFoldDB" id="A0A1G4HB69"/>
<keyword evidence="1" id="KW-1133">Transmembrane helix</keyword>
<evidence type="ECO:0000256" key="1">
    <source>
        <dbReference type="SAM" id="Phobius"/>
    </source>
</evidence>
<dbReference type="Pfam" id="PF05795">
    <property type="entry name" value="Plasmodium_Vir"/>
    <property type="match status" value="4"/>
</dbReference>
<dbReference type="VEuPathDB" id="PlasmoDB:PVP01_0533600"/>
<accession>A0A1G4HB69</accession>
<keyword evidence="1" id="KW-0472">Membrane</keyword>
<organism evidence="2 3">
    <name type="scientific">Plasmodium vivax</name>
    <name type="common">malaria parasite P. vivax</name>
    <dbReference type="NCBI Taxonomy" id="5855"/>
    <lineage>
        <taxon>Eukaryota</taxon>
        <taxon>Sar</taxon>
        <taxon>Alveolata</taxon>
        <taxon>Apicomplexa</taxon>
        <taxon>Aconoidasida</taxon>
        <taxon>Haemosporida</taxon>
        <taxon>Plasmodiidae</taxon>
        <taxon>Plasmodium</taxon>
        <taxon>Plasmodium (Plasmodium)</taxon>
    </lineage>
</organism>
<dbReference type="VEuPathDB" id="PlasmoDB:PVX_005050"/>
<feature type="transmembrane region" description="Helical" evidence="1">
    <location>
        <begin position="768"/>
        <end position="788"/>
    </location>
</feature>
<evidence type="ECO:0000313" key="3">
    <source>
        <dbReference type="Proteomes" id="UP000305196"/>
    </source>
</evidence>
<dbReference type="InterPro" id="IPR008780">
    <property type="entry name" value="Plasmodium_Vir"/>
</dbReference>
<dbReference type="VEuPathDB" id="PlasmoDB:PVPAM_050041400"/>
<dbReference type="VEuPathDB" id="PlasmoDB:PVW1_070043700"/>
<evidence type="ECO:0000313" key="2">
    <source>
        <dbReference type="EMBL" id="SCO72142.1"/>
    </source>
</evidence>
<keyword evidence="1" id="KW-0812">Transmembrane</keyword>
<name>A0A1G4HB69_PLAVI</name>
<dbReference type="Proteomes" id="UP000305196">
    <property type="component" value="Chromosome 7"/>
</dbReference>